<dbReference type="InterPro" id="IPR005123">
    <property type="entry name" value="Oxoglu/Fe-dep_dioxygenase_dom"/>
</dbReference>
<accession>A0AB34IFR4</accession>
<evidence type="ECO:0000313" key="8">
    <source>
        <dbReference type="EMBL" id="KAL1496429.1"/>
    </source>
</evidence>
<organism evidence="8 9">
    <name type="scientific">Prymnesium parvum</name>
    <name type="common">Toxic golden alga</name>
    <dbReference type="NCBI Taxonomy" id="97485"/>
    <lineage>
        <taxon>Eukaryota</taxon>
        <taxon>Haptista</taxon>
        <taxon>Haptophyta</taxon>
        <taxon>Prymnesiophyceae</taxon>
        <taxon>Prymnesiales</taxon>
        <taxon>Prymnesiaceae</taxon>
        <taxon>Prymnesium</taxon>
    </lineage>
</organism>
<gene>
    <name evidence="8" type="ORF">AB1Y20_016384</name>
</gene>
<dbReference type="Pfam" id="PF13640">
    <property type="entry name" value="2OG-FeII_Oxy_3"/>
    <property type="match status" value="1"/>
</dbReference>
<feature type="domain" description="Fe2OG dioxygenase" evidence="7">
    <location>
        <begin position="196"/>
        <end position="322"/>
    </location>
</feature>
<keyword evidence="3" id="KW-0847">Vitamin C</keyword>
<keyword evidence="6" id="KW-0408">Iron</keyword>
<evidence type="ECO:0000256" key="1">
    <source>
        <dbReference type="ARBA" id="ARBA00001961"/>
    </source>
</evidence>
<reference evidence="8 9" key="1">
    <citation type="journal article" date="2024" name="Science">
        <title>Giant polyketide synthase enzymes in the biosynthesis of giant marine polyether toxins.</title>
        <authorList>
            <person name="Fallon T.R."/>
            <person name="Shende V.V."/>
            <person name="Wierzbicki I.H."/>
            <person name="Pendleton A.L."/>
            <person name="Watervoot N.F."/>
            <person name="Auber R.P."/>
            <person name="Gonzalez D.J."/>
            <person name="Wisecaver J.H."/>
            <person name="Moore B.S."/>
        </authorList>
    </citation>
    <scope>NUCLEOTIDE SEQUENCE [LARGE SCALE GENOMIC DNA]</scope>
    <source>
        <strain evidence="8 9">12B1</strain>
    </source>
</reference>
<evidence type="ECO:0000256" key="6">
    <source>
        <dbReference type="ARBA" id="ARBA00023004"/>
    </source>
</evidence>
<evidence type="ECO:0000256" key="2">
    <source>
        <dbReference type="ARBA" id="ARBA00022723"/>
    </source>
</evidence>
<evidence type="ECO:0000256" key="5">
    <source>
        <dbReference type="ARBA" id="ARBA00023002"/>
    </source>
</evidence>
<dbReference type="PROSITE" id="PS51471">
    <property type="entry name" value="FE2OG_OXY"/>
    <property type="match status" value="1"/>
</dbReference>
<evidence type="ECO:0000256" key="3">
    <source>
        <dbReference type="ARBA" id="ARBA00022896"/>
    </source>
</evidence>
<protein>
    <recommendedName>
        <fullName evidence="7">Fe2OG dioxygenase domain-containing protein</fullName>
    </recommendedName>
</protein>
<dbReference type="Gene3D" id="2.60.120.620">
    <property type="entry name" value="q2cbj1_9rhob like domain"/>
    <property type="match status" value="1"/>
</dbReference>
<comment type="caution">
    <text evidence="8">The sequence shown here is derived from an EMBL/GenBank/DDBJ whole genome shotgun (WGS) entry which is preliminary data.</text>
</comment>
<dbReference type="GO" id="GO:0031418">
    <property type="term" value="F:L-ascorbic acid binding"/>
    <property type="evidence" value="ECO:0007669"/>
    <property type="project" value="UniProtKB-KW"/>
</dbReference>
<dbReference type="GO" id="GO:0031543">
    <property type="term" value="F:peptidyl-proline dioxygenase activity"/>
    <property type="evidence" value="ECO:0007669"/>
    <property type="project" value="TreeGrafter"/>
</dbReference>
<proteinExistence type="predicted"/>
<dbReference type="GO" id="GO:0071456">
    <property type="term" value="P:cellular response to hypoxia"/>
    <property type="evidence" value="ECO:0007669"/>
    <property type="project" value="TreeGrafter"/>
</dbReference>
<dbReference type="SMART" id="SM00702">
    <property type="entry name" value="P4Hc"/>
    <property type="match status" value="1"/>
</dbReference>
<keyword evidence="2" id="KW-0479">Metal-binding</keyword>
<dbReference type="InterPro" id="IPR006620">
    <property type="entry name" value="Pro_4_hyd_alph"/>
</dbReference>
<dbReference type="AlphaFoldDB" id="A0AB34IFR4"/>
<dbReference type="Proteomes" id="UP001515480">
    <property type="component" value="Unassembled WGS sequence"/>
</dbReference>
<dbReference type="PANTHER" id="PTHR12907">
    <property type="entry name" value="EGL NINE HOMOLOG-RELATED"/>
    <property type="match status" value="1"/>
</dbReference>
<dbReference type="PANTHER" id="PTHR12907:SF26">
    <property type="entry name" value="HIF PROLYL HYDROXYLASE, ISOFORM C"/>
    <property type="match status" value="1"/>
</dbReference>
<evidence type="ECO:0000313" key="9">
    <source>
        <dbReference type="Proteomes" id="UP001515480"/>
    </source>
</evidence>
<comment type="cofactor">
    <cofactor evidence="1">
        <name>L-ascorbate</name>
        <dbReference type="ChEBI" id="CHEBI:38290"/>
    </cofactor>
</comment>
<keyword evidence="4" id="KW-0223">Dioxygenase</keyword>
<keyword evidence="5" id="KW-0560">Oxidoreductase</keyword>
<dbReference type="InterPro" id="IPR044862">
    <property type="entry name" value="Pro_4_hyd_alph_FE2OG_OXY"/>
</dbReference>
<evidence type="ECO:0000256" key="4">
    <source>
        <dbReference type="ARBA" id="ARBA00022964"/>
    </source>
</evidence>
<dbReference type="InterPro" id="IPR051559">
    <property type="entry name" value="HIF_prolyl_hydroxylases"/>
</dbReference>
<dbReference type="GO" id="GO:0008198">
    <property type="term" value="F:ferrous iron binding"/>
    <property type="evidence" value="ECO:0007669"/>
    <property type="project" value="TreeGrafter"/>
</dbReference>
<name>A0AB34IFR4_PRYPA</name>
<evidence type="ECO:0000259" key="7">
    <source>
        <dbReference type="PROSITE" id="PS51471"/>
    </source>
</evidence>
<dbReference type="EMBL" id="JBGBPQ010000029">
    <property type="protein sequence ID" value="KAL1496429.1"/>
    <property type="molecule type" value="Genomic_DNA"/>
</dbReference>
<sequence>MAAAEFGWPPSPPEAREPALRSYLAAEALCDAGDLPAAIKLFKAAYSLAWELEAEAWPEWAGAMLAALRAGAPLPPLASPPPLLAAPRPPPPPQWWRAAAAPASLAATLASRQFVVLDGFAPPPPSPPPLAAARAAWHAGAFSAARLAAAGGEAHRNRSDAIAWRPAGLEPLAAAADALVRRLRAACPRLLAPIARRQRPMLSRYARAAVGFARHVDNHCLAGRGERCNGRVLTAVYYMCEGEWDAEAYGGCLRVYRPQQPTEGAEEGGGAAEEAAGDAVADIAPVDGRLVLFFSDFRCPHEVLPVKKEGVERWAVTLWYWNSEPIPEWWVDGVHDCTLVPLEGEDPSCDECVGAPEQPS</sequence>
<keyword evidence="9" id="KW-1185">Reference proteome</keyword>